<protein>
    <submittedName>
        <fullName evidence="1">Uncharacterized protein</fullName>
    </submittedName>
</protein>
<evidence type="ECO:0000313" key="1">
    <source>
        <dbReference type="EMBL" id="CAG8979121.1"/>
    </source>
</evidence>
<reference evidence="1" key="1">
    <citation type="submission" date="2021-07" db="EMBL/GenBank/DDBJ databases">
        <authorList>
            <person name="Durling M."/>
        </authorList>
    </citation>
    <scope>NUCLEOTIDE SEQUENCE</scope>
</reference>
<dbReference type="EMBL" id="CAJVRM010000296">
    <property type="protein sequence ID" value="CAG8979121.1"/>
    <property type="molecule type" value="Genomic_DNA"/>
</dbReference>
<organism evidence="1 2">
    <name type="scientific">Hymenoscyphus albidus</name>
    <dbReference type="NCBI Taxonomy" id="595503"/>
    <lineage>
        <taxon>Eukaryota</taxon>
        <taxon>Fungi</taxon>
        <taxon>Dikarya</taxon>
        <taxon>Ascomycota</taxon>
        <taxon>Pezizomycotina</taxon>
        <taxon>Leotiomycetes</taxon>
        <taxon>Helotiales</taxon>
        <taxon>Helotiaceae</taxon>
        <taxon>Hymenoscyphus</taxon>
    </lineage>
</organism>
<accession>A0A9N9LV26</accession>
<gene>
    <name evidence="1" type="ORF">HYALB_00000254</name>
</gene>
<name>A0A9N9LV26_9HELO</name>
<sequence>MRDLPVIGEPIGICDCSDKKFKITTLDKMSNFRPTFYTPAQKNRDEYQLLKLPDRTRKIRIYRKGTTYSFKGNIMEYFATFDARQAIVFYGYVLMPKWIPAKETRCVVQ</sequence>
<evidence type="ECO:0000313" key="2">
    <source>
        <dbReference type="Proteomes" id="UP000701801"/>
    </source>
</evidence>
<comment type="caution">
    <text evidence="1">The sequence shown here is derived from an EMBL/GenBank/DDBJ whole genome shotgun (WGS) entry which is preliminary data.</text>
</comment>
<keyword evidence="2" id="KW-1185">Reference proteome</keyword>
<dbReference type="AlphaFoldDB" id="A0A9N9LV26"/>
<proteinExistence type="predicted"/>
<dbReference type="Proteomes" id="UP000701801">
    <property type="component" value="Unassembled WGS sequence"/>
</dbReference>